<keyword evidence="8" id="KW-0614">Plasmid</keyword>
<evidence type="ECO:0000256" key="4">
    <source>
        <dbReference type="ARBA" id="ARBA00023027"/>
    </source>
</evidence>
<evidence type="ECO:0000313" key="9">
    <source>
        <dbReference type="Proteomes" id="UP000217935"/>
    </source>
</evidence>
<dbReference type="Gene3D" id="3.40.50.1970">
    <property type="match status" value="1"/>
</dbReference>
<evidence type="ECO:0000313" key="8">
    <source>
        <dbReference type="EMBL" id="ATG49978.1"/>
    </source>
</evidence>
<dbReference type="Proteomes" id="UP000217935">
    <property type="component" value="Plasmid unnamed"/>
</dbReference>
<dbReference type="FunFam" id="3.40.50.1970:FF:000003">
    <property type="entry name" value="Alcohol dehydrogenase, iron-containing"/>
    <property type="match status" value="1"/>
</dbReference>
<dbReference type="STRING" id="1758178.GCA_001550095_02580"/>
<feature type="domain" description="Alcohol dehydrogenase iron-type/glycerol dehydrogenase GldA" evidence="6">
    <location>
        <begin position="36"/>
        <end position="202"/>
    </location>
</feature>
<dbReference type="InterPro" id="IPR018211">
    <property type="entry name" value="ADH_Fe_CS"/>
</dbReference>
<dbReference type="KEGG" id="ceh:CEW89_20080"/>
<dbReference type="AlphaFoldDB" id="A0A291GIG2"/>
<reference evidence="8 9" key="1">
    <citation type="submission" date="2017-06" db="EMBL/GenBank/DDBJ databases">
        <title>Celeribacter sp. TSPH2 complete genome sequence.</title>
        <authorList>
            <person name="Woo J.-H."/>
            <person name="Kim H.-S."/>
        </authorList>
    </citation>
    <scope>NUCLEOTIDE SEQUENCE [LARGE SCALE GENOMIC DNA]</scope>
    <source>
        <strain evidence="8 9">TSPH2</strain>
        <plasmid evidence="9">Plasmid unnamed</plasmid>
    </source>
</reference>
<geneLocation type="plasmid" evidence="8 9">
    <name>unnamed</name>
</geneLocation>
<dbReference type="InterPro" id="IPR001670">
    <property type="entry name" value="ADH_Fe/GldA"/>
</dbReference>
<evidence type="ECO:0000259" key="7">
    <source>
        <dbReference type="Pfam" id="PF25137"/>
    </source>
</evidence>
<evidence type="ECO:0000259" key="6">
    <source>
        <dbReference type="Pfam" id="PF00465"/>
    </source>
</evidence>
<organism evidence="8 9">
    <name type="scientific">Celeribacter ethanolicus</name>
    <dbReference type="NCBI Taxonomy" id="1758178"/>
    <lineage>
        <taxon>Bacteria</taxon>
        <taxon>Pseudomonadati</taxon>
        <taxon>Pseudomonadota</taxon>
        <taxon>Alphaproteobacteria</taxon>
        <taxon>Rhodobacterales</taxon>
        <taxon>Roseobacteraceae</taxon>
        <taxon>Celeribacter</taxon>
    </lineage>
</organism>
<dbReference type="PROSITE" id="PS00913">
    <property type="entry name" value="ADH_IRON_1"/>
    <property type="match status" value="1"/>
</dbReference>
<comment type="cofactor">
    <cofactor evidence="1">
        <name>Fe cation</name>
        <dbReference type="ChEBI" id="CHEBI:24875"/>
    </cofactor>
</comment>
<evidence type="ECO:0000256" key="2">
    <source>
        <dbReference type="ARBA" id="ARBA00007358"/>
    </source>
</evidence>
<sequence>MRRLGAGRSCHDVGLMSGHAESLASNPVADIAFTAPARCLIGRGAKDQVAALVRERGQKVLVLRSASVLWADVLIEELDTLGAQVTSLTARGEPTVDQVRDAVARARASAAECIVAIGGGAVIDLGKAVSGLCVSEGDVLDHLGLGPDPAPKLNAPLPFVAIPTTAGTGAEATRNAVIGVPEQGLKISLRDPRLVPDLAVVDASLTDGLPKSLTLSTGLDALTQLIESYLSNRANPVTDALARGMIGPAAAALQTLMTREDETARDTLAKASYLSGLALANSGLGIVHGLAAVIGSRGGAHGAICGRLLPAALTVNHAALIKAGRPTARCEEIERWLQDGLGMSLRPFIDRHGLASLGALHCGPPLWEETARNALSASSTQANPVRLSVAEVHQILKLSS</sequence>
<protein>
    <submittedName>
        <fullName evidence="8">Alcohol dehydrogenase</fullName>
    </submittedName>
</protein>
<evidence type="ECO:0000256" key="3">
    <source>
        <dbReference type="ARBA" id="ARBA00023002"/>
    </source>
</evidence>
<evidence type="ECO:0000256" key="5">
    <source>
        <dbReference type="ARBA" id="ARBA00049243"/>
    </source>
</evidence>
<feature type="domain" description="Fe-containing alcohol dehydrogenase-like C-terminal" evidence="7">
    <location>
        <begin position="214"/>
        <end position="397"/>
    </location>
</feature>
<keyword evidence="3" id="KW-0560">Oxidoreductase</keyword>
<dbReference type="PANTHER" id="PTHR11496:SF102">
    <property type="entry name" value="ALCOHOL DEHYDROGENASE 4"/>
    <property type="match status" value="1"/>
</dbReference>
<dbReference type="GO" id="GO:0046872">
    <property type="term" value="F:metal ion binding"/>
    <property type="evidence" value="ECO:0007669"/>
    <property type="project" value="InterPro"/>
</dbReference>
<dbReference type="SUPFAM" id="SSF56796">
    <property type="entry name" value="Dehydroquinate synthase-like"/>
    <property type="match status" value="1"/>
</dbReference>
<dbReference type="InterPro" id="IPR039697">
    <property type="entry name" value="Alcohol_dehydrogenase_Fe"/>
</dbReference>
<dbReference type="Gene3D" id="1.20.1090.10">
    <property type="entry name" value="Dehydroquinate synthase-like - alpha domain"/>
    <property type="match status" value="1"/>
</dbReference>
<proteinExistence type="inferred from homology"/>
<dbReference type="GO" id="GO:0004022">
    <property type="term" value="F:alcohol dehydrogenase (NAD+) activity"/>
    <property type="evidence" value="ECO:0007669"/>
    <property type="project" value="UniProtKB-EC"/>
</dbReference>
<dbReference type="PANTHER" id="PTHR11496">
    <property type="entry name" value="ALCOHOL DEHYDROGENASE"/>
    <property type="match status" value="1"/>
</dbReference>
<dbReference type="Pfam" id="PF00465">
    <property type="entry name" value="Fe-ADH"/>
    <property type="match status" value="1"/>
</dbReference>
<keyword evidence="9" id="KW-1185">Reference proteome</keyword>
<comment type="similarity">
    <text evidence="2">Belongs to the iron-containing alcohol dehydrogenase family.</text>
</comment>
<dbReference type="EMBL" id="CP022197">
    <property type="protein sequence ID" value="ATG49978.1"/>
    <property type="molecule type" value="Genomic_DNA"/>
</dbReference>
<evidence type="ECO:0000256" key="1">
    <source>
        <dbReference type="ARBA" id="ARBA00001962"/>
    </source>
</evidence>
<gene>
    <name evidence="8" type="ORF">CEW89_20080</name>
</gene>
<dbReference type="Pfam" id="PF25137">
    <property type="entry name" value="ADH_Fe_C"/>
    <property type="match status" value="1"/>
</dbReference>
<dbReference type="InterPro" id="IPR056798">
    <property type="entry name" value="ADH_Fe_C"/>
</dbReference>
<comment type="catalytic activity">
    <reaction evidence="5">
        <text>a primary alcohol + NAD(+) = an aldehyde + NADH + H(+)</text>
        <dbReference type="Rhea" id="RHEA:10736"/>
        <dbReference type="ChEBI" id="CHEBI:15378"/>
        <dbReference type="ChEBI" id="CHEBI:15734"/>
        <dbReference type="ChEBI" id="CHEBI:17478"/>
        <dbReference type="ChEBI" id="CHEBI:57540"/>
        <dbReference type="ChEBI" id="CHEBI:57945"/>
        <dbReference type="EC" id="1.1.1.1"/>
    </reaction>
</comment>
<accession>A0A291GIG2</accession>
<keyword evidence="4" id="KW-0520">NAD</keyword>
<name>A0A291GIG2_9RHOB</name>